<dbReference type="PATRIC" id="fig|558151.6.peg.2337"/>
<name>A0A0J7L6S7_9FLAO</name>
<feature type="transmembrane region" description="Helical" evidence="1">
    <location>
        <begin position="455"/>
        <end position="477"/>
    </location>
</feature>
<keyword evidence="1" id="KW-0472">Membrane</keyword>
<dbReference type="STRING" id="558151.ACM46_11055"/>
<sequence length="482" mass="55904">MKDKIMLLVYEWKHISRQLAVWILFLLFFIVGGYAVYSGNLLTEKKLKAIDEAKKESVKDYHTTLKAFKDTLDAEKKQQAENAGNPYVIDYRYPRVAYDQPYPLTGLAAGIKDITPVTEKVNYYTDYAALDREMTNPMILFEGRLDMVYVNLYLVPLLIIVLVYPIISSEKEKGISSLLIVQGGTLKRILFVKLITRLIIVFLAASIVNALGILLSPSGFPSVKDAFLWFFLLFSYCVIWISLCFVIISLDKNSVFNLFSCLACWIFLLFLLPLIINKTAQGRHPSDLKLLDLEEKDRQISDEVWAMKPKMVVDSFYRNFPEYAFVYSPSDTIDNQNDAFFAGYYYIKQNRMKAVIDSLWEGDRKANQTAYRLIRYNPVQSTEHLFTLLARTSRADYLGYKKDVEDFRHTWQIRFFDKVFSVKNGKRSLSKFSREELKTLPLFTIKHHDVRTADFISGILILWMLSLICLMAGLLLIRKFKQ</sequence>
<feature type="transmembrane region" description="Helical" evidence="1">
    <location>
        <begin position="147"/>
        <end position="167"/>
    </location>
</feature>
<dbReference type="AlphaFoldDB" id="A0A0J7L6S7"/>
<dbReference type="PANTHER" id="PTHR43471:SF14">
    <property type="entry name" value="ABC-2 TYPE TRANSPORT SYSTEM PERMEASE PROTEIN"/>
    <property type="match status" value="1"/>
</dbReference>
<evidence type="ECO:0000313" key="2">
    <source>
        <dbReference type="EMBL" id="KMQ64765.1"/>
    </source>
</evidence>
<proteinExistence type="predicted"/>
<dbReference type="Pfam" id="PF12679">
    <property type="entry name" value="ABC2_membrane_2"/>
    <property type="match status" value="1"/>
</dbReference>
<organism evidence="2 3">
    <name type="scientific">Chryseobacterium angstadtii</name>
    <dbReference type="NCBI Taxonomy" id="558151"/>
    <lineage>
        <taxon>Bacteria</taxon>
        <taxon>Pseudomonadati</taxon>
        <taxon>Bacteroidota</taxon>
        <taxon>Flavobacteriia</taxon>
        <taxon>Flavobacteriales</taxon>
        <taxon>Weeksellaceae</taxon>
        <taxon>Chryseobacterium group</taxon>
        <taxon>Chryseobacterium</taxon>
    </lineage>
</organism>
<dbReference type="PANTHER" id="PTHR43471">
    <property type="entry name" value="ABC TRANSPORTER PERMEASE"/>
    <property type="match status" value="1"/>
</dbReference>
<keyword evidence="1" id="KW-0812">Transmembrane</keyword>
<accession>A0A0J7L6S7</accession>
<protein>
    <recommendedName>
        <fullName evidence="4">ABC transporter permease</fullName>
    </recommendedName>
</protein>
<dbReference type="GO" id="GO:0140359">
    <property type="term" value="F:ABC-type transporter activity"/>
    <property type="evidence" value="ECO:0007669"/>
    <property type="project" value="InterPro"/>
</dbReference>
<feature type="transmembrane region" description="Helical" evidence="1">
    <location>
        <begin position="255"/>
        <end position="276"/>
    </location>
</feature>
<dbReference type="OrthoDB" id="6016419at2"/>
<evidence type="ECO:0008006" key="4">
    <source>
        <dbReference type="Google" id="ProtNLM"/>
    </source>
</evidence>
<dbReference type="Proteomes" id="UP000036261">
    <property type="component" value="Unassembled WGS sequence"/>
</dbReference>
<feature type="transmembrane region" description="Helical" evidence="1">
    <location>
        <begin position="20"/>
        <end position="37"/>
    </location>
</feature>
<keyword evidence="1" id="KW-1133">Transmembrane helix</keyword>
<dbReference type="GO" id="GO:0005886">
    <property type="term" value="C:plasma membrane"/>
    <property type="evidence" value="ECO:0007669"/>
    <property type="project" value="UniProtKB-SubCell"/>
</dbReference>
<dbReference type="EMBL" id="LFND01000003">
    <property type="protein sequence ID" value="KMQ64765.1"/>
    <property type="molecule type" value="Genomic_DNA"/>
</dbReference>
<keyword evidence="3" id="KW-1185">Reference proteome</keyword>
<feature type="transmembrane region" description="Helical" evidence="1">
    <location>
        <begin position="194"/>
        <end position="215"/>
    </location>
</feature>
<comment type="caution">
    <text evidence="2">The sequence shown here is derived from an EMBL/GenBank/DDBJ whole genome shotgun (WGS) entry which is preliminary data.</text>
</comment>
<dbReference type="RefSeq" id="WP_048506699.1">
    <property type="nucleotide sequence ID" value="NZ_LFND01000003.1"/>
</dbReference>
<evidence type="ECO:0000256" key="1">
    <source>
        <dbReference type="SAM" id="Phobius"/>
    </source>
</evidence>
<gene>
    <name evidence="2" type="ORF">ACM46_11055</name>
</gene>
<feature type="transmembrane region" description="Helical" evidence="1">
    <location>
        <begin position="227"/>
        <end position="248"/>
    </location>
</feature>
<reference evidence="2 3" key="1">
    <citation type="journal article" date="2013" name="Int. J. Syst. Evol. Microbiol.">
        <title>Chryseobacterium angstadtii sp. nov., isolated from a newt tank.</title>
        <authorList>
            <person name="Kirk K.E."/>
            <person name="Hoffman J.A."/>
            <person name="Smith K.A."/>
            <person name="Strahan B.L."/>
            <person name="Failor K.C."/>
            <person name="Krebs J.E."/>
            <person name="Gale A.N."/>
            <person name="Do T.D."/>
            <person name="Sontag T.C."/>
            <person name="Batties A.M."/>
            <person name="Mistiszyn K."/>
            <person name="Newman J.D."/>
        </authorList>
    </citation>
    <scope>NUCLEOTIDE SEQUENCE [LARGE SCALE GENOMIC DNA]</scope>
    <source>
        <strain evidence="2 3">KM</strain>
    </source>
</reference>
<evidence type="ECO:0000313" key="3">
    <source>
        <dbReference type="Proteomes" id="UP000036261"/>
    </source>
</evidence>